<comment type="caution">
    <text evidence="3">The sequence shown here is derived from an EMBL/GenBank/DDBJ whole genome shotgun (WGS) entry which is preliminary data.</text>
</comment>
<evidence type="ECO:0000313" key="4">
    <source>
        <dbReference type="Proteomes" id="UP001162060"/>
    </source>
</evidence>
<dbReference type="Proteomes" id="UP001162060">
    <property type="component" value="Unassembled WGS sequence"/>
</dbReference>
<dbReference type="InterPro" id="IPR036397">
    <property type="entry name" value="RNaseH_sf"/>
</dbReference>
<dbReference type="InterPro" id="IPR012337">
    <property type="entry name" value="RNaseH-like_sf"/>
</dbReference>
<accession>A0AAV1TX77</accession>
<dbReference type="SUPFAM" id="SSF53098">
    <property type="entry name" value="Ribonuclease H-like"/>
    <property type="match status" value="1"/>
</dbReference>
<dbReference type="EMBL" id="CAKLBY020000102">
    <property type="protein sequence ID" value="CAK7926885.1"/>
    <property type="molecule type" value="Genomic_DNA"/>
</dbReference>
<dbReference type="Gene3D" id="3.30.420.10">
    <property type="entry name" value="Ribonuclease H-like superfamily/Ribonuclease H"/>
    <property type="match status" value="1"/>
</dbReference>
<dbReference type="AlphaFoldDB" id="A0AAV1TX77"/>
<organism evidence="3 4">
    <name type="scientific">Peronospora matthiolae</name>
    <dbReference type="NCBI Taxonomy" id="2874970"/>
    <lineage>
        <taxon>Eukaryota</taxon>
        <taxon>Sar</taxon>
        <taxon>Stramenopiles</taxon>
        <taxon>Oomycota</taxon>
        <taxon>Peronosporomycetes</taxon>
        <taxon>Peronosporales</taxon>
        <taxon>Peronosporaceae</taxon>
        <taxon>Peronospora</taxon>
    </lineage>
</organism>
<dbReference type="PANTHER" id="PTHR46387:SF2">
    <property type="entry name" value="RIBONUCLEASE HI"/>
    <property type="match status" value="1"/>
</dbReference>
<name>A0AAV1TX77_9STRA</name>
<dbReference type="PANTHER" id="PTHR46387">
    <property type="entry name" value="POLYNUCLEOTIDYL TRANSFERASE, RIBONUCLEASE H-LIKE SUPERFAMILY PROTEIN"/>
    <property type="match status" value="1"/>
</dbReference>
<feature type="domain" description="RNase H type-1" evidence="2">
    <location>
        <begin position="3"/>
        <end position="83"/>
    </location>
</feature>
<protein>
    <recommendedName>
        <fullName evidence="2">RNase H type-1 domain-containing protein</fullName>
    </recommendedName>
</protein>
<dbReference type="Pfam" id="PF13456">
    <property type="entry name" value="RVT_3"/>
    <property type="match status" value="1"/>
</dbReference>
<dbReference type="GO" id="GO:0004523">
    <property type="term" value="F:RNA-DNA hybrid ribonuclease activity"/>
    <property type="evidence" value="ECO:0007669"/>
    <property type="project" value="InterPro"/>
</dbReference>
<reference evidence="3" key="1">
    <citation type="submission" date="2024-01" db="EMBL/GenBank/DDBJ databases">
        <authorList>
            <person name="Webb A."/>
        </authorList>
    </citation>
    <scope>NUCLEOTIDE SEQUENCE</scope>
    <source>
        <strain evidence="3">Pm1</strain>
    </source>
</reference>
<feature type="region of interest" description="Disordered" evidence="1">
    <location>
        <begin position="98"/>
        <end position="125"/>
    </location>
</feature>
<evidence type="ECO:0000256" key="1">
    <source>
        <dbReference type="SAM" id="MobiDB-lite"/>
    </source>
</evidence>
<evidence type="ECO:0000313" key="3">
    <source>
        <dbReference type="EMBL" id="CAK7926885.1"/>
    </source>
</evidence>
<dbReference type="InterPro" id="IPR002156">
    <property type="entry name" value="RNaseH_domain"/>
</dbReference>
<gene>
    <name evidence="3" type="ORF">PM001_LOCUS12035</name>
</gene>
<evidence type="ECO:0000259" key="2">
    <source>
        <dbReference type="Pfam" id="PF13456"/>
    </source>
</evidence>
<proteinExistence type="predicted"/>
<sequence>MNTAEYNALLLDTASDHDITRLRIEGDSTLVIQRVLGIFATRNNRIQKLQIAAKSELARLQHVTLRHIDRQENGHADRLANAALDRCRTEVKNGVHTDGKVYTSTSTMVPAPAAAPTAAPPPATP</sequence>
<dbReference type="GO" id="GO:0003676">
    <property type="term" value="F:nucleic acid binding"/>
    <property type="evidence" value="ECO:0007669"/>
    <property type="project" value="InterPro"/>
</dbReference>